<dbReference type="PATRIC" id="fig|1303518.3.peg.2435"/>
<dbReference type="InParanoid" id="S0EW93"/>
<dbReference type="RefSeq" id="WP_016483667.1">
    <property type="nucleotide sequence ID" value="NC_021487.1"/>
</dbReference>
<reference evidence="2" key="1">
    <citation type="submission" date="2013-03" db="EMBL/GenBank/DDBJ databases">
        <title>Genome sequence of Chthonomonas calidirosea, the first sequenced genome from the Armatimonadetes phylum (formally candidate division OP10).</title>
        <authorList>
            <person name="Lee K.C.Y."/>
            <person name="Morgan X.C."/>
            <person name="Dunfield P.F."/>
            <person name="Tamas I."/>
            <person name="Houghton K.M."/>
            <person name="Vyssotski M."/>
            <person name="Ryan J.L.J."/>
            <person name="Lagutin K."/>
            <person name="McDonald I.R."/>
            <person name="Stott M.B."/>
        </authorList>
    </citation>
    <scope>NUCLEOTIDE SEQUENCE [LARGE SCALE GENOMIC DNA]</scope>
    <source>
        <strain evidence="2">DSM 23976 / ICMP 18418 / T49</strain>
    </source>
</reference>
<dbReference type="STRING" id="454171.CP488_01752"/>
<dbReference type="KEGG" id="ccz:CCALI_02344"/>
<dbReference type="EMBL" id="HF951689">
    <property type="protein sequence ID" value="CCW36148.1"/>
    <property type="molecule type" value="Genomic_DNA"/>
</dbReference>
<proteinExistence type="predicted"/>
<evidence type="ECO:0000313" key="1">
    <source>
        <dbReference type="EMBL" id="CCW36148.1"/>
    </source>
</evidence>
<dbReference type="OrthoDB" id="115172at2"/>
<name>S0EW93_CHTCT</name>
<dbReference type="HOGENOM" id="CLU_1014515_0_0_0"/>
<gene>
    <name evidence="1" type="ORF">CCALI_02344</name>
</gene>
<keyword evidence="2" id="KW-1185">Reference proteome</keyword>
<protein>
    <submittedName>
        <fullName evidence="1">Ferritin-like domain</fullName>
    </submittedName>
</protein>
<dbReference type="AlphaFoldDB" id="S0EW93"/>
<dbReference type="Proteomes" id="UP000014227">
    <property type="component" value="Chromosome I"/>
</dbReference>
<sequence>MNELQQAVSRRRFMAGVGTLGLSATAGLLLSGCGGSSSSSTNQDATIINAAATAEALATVMYDNIIKSAVYTSGLNGNANDQAYLVAGREQEALHYQVLVGAGAQPLALTFYFPIGMFTTANGQQNAQTVVNTLITLEDAFIAAYLIGIRDLSTSALKVLAGQILGVESEHRTLGRVIAADLGLTSVTGLSGTPESVVGASGHAANNIAFERTFSTTGPKFQTINDVVKALGPFVTPPTSGSGFDPTPYQFNTTANFYLTETPTVTLDSTTPNS</sequence>
<accession>S0EW93</accession>
<organism evidence="1 2">
    <name type="scientific">Chthonomonas calidirosea (strain DSM 23976 / ICMP 18418 / T49)</name>
    <dbReference type="NCBI Taxonomy" id="1303518"/>
    <lineage>
        <taxon>Bacteria</taxon>
        <taxon>Bacillati</taxon>
        <taxon>Armatimonadota</taxon>
        <taxon>Chthonomonadia</taxon>
        <taxon>Chthonomonadales</taxon>
        <taxon>Chthonomonadaceae</taxon>
        <taxon>Chthonomonas</taxon>
    </lineage>
</organism>
<dbReference type="InterPro" id="IPR006311">
    <property type="entry name" value="TAT_signal"/>
</dbReference>
<dbReference type="PROSITE" id="PS51318">
    <property type="entry name" value="TAT"/>
    <property type="match status" value="1"/>
</dbReference>
<dbReference type="Pfam" id="PF13668">
    <property type="entry name" value="Ferritin_2"/>
    <property type="match status" value="1"/>
</dbReference>
<evidence type="ECO:0000313" key="2">
    <source>
        <dbReference type="Proteomes" id="UP000014227"/>
    </source>
</evidence>